<evidence type="ECO:0000256" key="2">
    <source>
        <dbReference type="ARBA" id="ARBA00022741"/>
    </source>
</evidence>
<dbReference type="PROSITE" id="PS50011">
    <property type="entry name" value="PROTEIN_KINASE_DOM"/>
    <property type="match status" value="1"/>
</dbReference>
<keyword evidence="4" id="KW-0067">ATP-binding</keyword>
<evidence type="ECO:0000313" key="7">
    <source>
        <dbReference type="Proteomes" id="UP001432027"/>
    </source>
</evidence>
<name>A0AAV5STK7_9BILA</name>
<dbReference type="GO" id="GO:0004694">
    <property type="term" value="F:eukaryotic translation initiation factor 2alpha kinase activity"/>
    <property type="evidence" value="ECO:0007669"/>
    <property type="project" value="TreeGrafter"/>
</dbReference>
<dbReference type="InterPro" id="IPR011009">
    <property type="entry name" value="Kinase-like_dom_sf"/>
</dbReference>
<gene>
    <name evidence="6" type="ORF">PENTCL1PPCAC_8857</name>
</gene>
<dbReference type="EMBL" id="BTSX01000002">
    <property type="protein sequence ID" value="GMS86682.1"/>
    <property type="molecule type" value="Genomic_DNA"/>
</dbReference>
<evidence type="ECO:0000256" key="3">
    <source>
        <dbReference type="ARBA" id="ARBA00022777"/>
    </source>
</evidence>
<dbReference type="Proteomes" id="UP001432027">
    <property type="component" value="Unassembled WGS sequence"/>
</dbReference>
<proteinExistence type="predicted"/>
<dbReference type="SUPFAM" id="SSF56112">
    <property type="entry name" value="Protein kinase-like (PK-like)"/>
    <property type="match status" value="1"/>
</dbReference>
<comment type="caution">
    <text evidence="6">The sequence shown here is derived from an EMBL/GenBank/DDBJ whole genome shotgun (WGS) entry which is preliminary data.</text>
</comment>
<evidence type="ECO:0000256" key="1">
    <source>
        <dbReference type="ARBA" id="ARBA00022679"/>
    </source>
</evidence>
<keyword evidence="2" id="KW-0547">Nucleotide-binding</keyword>
<dbReference type="GO" id="GO:0005524">
    <property type="term" value="F:ATP binding"/>
    <property type="evidence" value="ECO:0007669"/>
    <property type="project" value="UniProtKB-KW"/>
</dbReference>
<evidence type="ECO:0000256" key="4">
    <source>
        <dbReference type="ARBA" id="ARBA00022840"/>
    </source>
</evidence>
<dbReference type="PANTHER" id="PTHR11042:SF91">
    <property type="entry name" value="EUKARYOTIC TRANSLATION INITIATION FACTOR 2-ALPHA KINASE"/>
    <property type="match status" value="1"/>
</dbReference>
<dbReference type="GO" id="GO:0005737">
    <property type="term" value="C:cytoplasm"/>
    <property type="evidence" value="ECO:0007669"/>
    <property type="project" value="TreeGrafter"/>
</dbReference>
<dbReference type="GO" id="GO:0005634">
    <property type="term" value="C:nucleus"/>
    <property type="evidence" value="ECO:0007669"/>
    <property type="project" value="TreeGrafter"/>
</dbReference>
<accession>A0AAV5STK7</accession>
<dbReference type="PANTHER" id="PTHR11042">
    <property type="entry name" value="EUKARYOTIC TRANSLATION INITIATION FACTOR 2-ALPHA KINASE EIF2-ALPHA KINASE -RELATED"/>
    <property type="match status" value="1"/>
</dbReference>
<keyword evidence="7" id="KW-1185">Reference proteome</keyword>
<protein>
    <recommendedName>
        <fullName evidence="5">Protein kinase domain-containing protein</fullName>
    </recommendedName>
</protein>
<dbReference type="InterPro" id="IPR050339">
    <property type="entry name" value="CC_SR_Kinase"/>
</dbReference>
<evidence type="ECO:0000313" key="6">
    <source>
        <dbReference type="EMBL" id="GMS86682.1"/>
    </source>
</evidence>
<evidence type="ECO:0000259" key="5">
    <source>
        <dbReference type="PROSITE" id="PS50011"/>
    </source>
</evidence>
<dbReference type="Gene3D" id="1.10.510.10">
    <property type="entry name" value="Transferase(Phosphotransferase) domain 1"/>
    <property type="match status" value="1"/>
</dbReference>
<reference evidence="6" key="1">
    <citation type="submission" date="2023-10" db="EMBL/GenBank/DDBJ databases">
        <title>Genome assembly of Pristionchus species.</title>
        <authorList>
            <person name="Yoshida K."/>
            <person name="Sommer R.J."/>
        </authorList>
    </citation>
    <scope>NUCLEOTIDE SEQUENCE</scope>
    <source>
        <strain evidence="6">RS0144</strain>
    </source>
</reference>
<keyword evidence="1" id="KW-0808">Transferase</keyword>
<feature type="non-terminal residue" evidence="6">
    <location>
        <position position="167"/>
    </location>
</feature>
<dbReference type="InterPro" id="IPR000719">
    <property type="entry name" value="Prot_kinase_dom"/>
</dbReference>
<sequence length="167" mass="19677">MARLDHPGIIRSYATWIERPPEGWQHEEDARTLERIYSSNRALLNYKPDSAFSYVQMQLCDYSLASWLRENTTQQSRNADRIKYWFKQMVVAIEFLHRKKLIHRHLKPSNILFVEQDRIKISGLHYAGEIFFEDGVEVSGEHGKTGVEMYMSPEEVSPSFSIQCYQM</sequence>
<feature type="domain" description="Protein kinase" evidence="5">
    <location>
        <begin position="1"/>
        <end position="167"/>
    </location>
</feature>
<organism evidence="6 7">
    <name type="scientific">Pristionchus entomophagus</name>
    <dbReference type="NCBI Taxonomy" id="358040"/>
    <lineage>
        <taxon>Eukaryota</taxon>
        <taxon>Metazoa</taxon>
        <taxon>Ecdysozoa</taxon>
        <taxon>Nematoda</taxon>
        <taxon>Chromadorea</taxon>
        <taxon>Rhabditida</taxon>
        <taxon>Rhabditina</taxon>
        <taxon>Diplogasteromorpha</taxon>
        <taxon>Diplogasteroidea</taxon>
        <taxon>Neodiplogasteridae</taxon>
        <taxon>Pristionchus</taxon>
    </lineage>
</organism>
<dbReference type="AlphaFoldDB" id="A0AAV5STK7"/>
<dbReference type="Pfam" id="PF00069">
    <property type="entry name" value="Pkinase"/>
    <property type="match status" value="1"/>
</dbReference>
<keyword evidence="3" id="KW-0418">Kinase</keyword>